<protein>
    <submittedName>
        <fullName evidence="2">Uncharacterized protein</fullName>
    </submittedName>
</protein>
<gene>
    <name evidence="2" type="ORF">CCMA1212_010114</name>
</gene>
<dbReference type="Proteomes" id="UP001642720">
    <property type="component" value="Unassembled WGS sequence"/>
</dbReference>
<keyword evidence="1" id="KW-1133">Transmembrane helix</keyword>
<evidence type="ECO:0000313" key="3">
    <source>
        <dbReference type="Proteomes" id="UP001642720"/>
    </source>
</evidence>
<sequence>MAGLELCFTADVRDGNWPLALGRLGNLIRVIVAALVVAVGLGLALTDGGGGRRRRAFVLLAAAAHGASQGGGRGEPTSRGERLVRWIDDPTPTAPGNWIGWAASGATASGERRAAKERRELWVMRTCGFGIKASGRTMGGRGNDGRGRRCGAGVCPGSRETELPGRGPLRGWPDGRSLATRAGRLTCGAAEPTVWSCRCEIDELGEGKLKRRRRRKRRKRRLEAKWDSNILQSTKYR</sequence>
<proteinExistence type="predicted"/>
<comment type="caution">
    <text evidence="2">The sequence shown here is derived from an EMBL/GenBank/DDBJ whole genome shotgun (WGS) entry which is preliminary data.</text>
</comment>
<feature type="transmembrane region" description="Helical" evidence="1">
    <location>
        <begin position="27"/>
        <end position="45"/>
    </location>
</feature>
<keyword evidence="1" id="KW-0812">Transmembrane</keyword>
<dbReference type="RefSeq" id="XP_073554329.1">
    <property type="nucleotide sequence ID" value="XM_073707168.1"/>
</dbReference>
<accession>A0ABY2GQD8</accession>
<name>A0ABY2GQD8_9HYPO</name>
<evidence type="ECO:0000256" key="1">
    <source>
        <dbReference type="SAM" id="Phobius"/>
    </source>
</evidence>
<evidence type="ECO:0000313" key="2">
    <source>
        <dbReference type="EMBL" id="TFA98127.1"/>
    </source>
</evidence>
<dbReference type="EMBL" id="PPTA01000023">
    <property type="protein sequence ID" value="TFA98127.1"/>
    <property type="molecule type" value="Genomic_DNA"/>
</dbReference>
<keyword evidence="3" id="KW-1185">Reference proteome</keyword>
<organism evidence="2 3">
    <name type="scientific">Trichoderma ghanense</name>
    <dbReference type="NCBI Taxonomy" id="65468"/>
    <lineage>
        <taxon>Eukaryota</taxon>
        <taxon>Fungi</taxon>
        <taxon>Dikarya</taxon>
        <taxon>Ascomycota</taxon>
        <taxon>Pezizomycotina</taxon>
        <taxon>Sordariomycetes</taxon>
        <taxon>Hypocreomycetidae</taxon>
        <taxon>Hypocreales</taxon>
        <taxon>Hypocreaceae</taxon>
        <taxon>Trichoderma</taxon>
    </lineage>
</organism>
<reference evidence="2 3" key="1">
    <citation type="submission" date="2018-01" db="EMBL/GenBank/DDBJ databases">
        <title>Genome characterization of the sugarcane-associated fungus Trichoderma ghanense CCMA-1212 and their application in lignocelulose bioconversion.</title>
        <authorList>
            <person name="Steindorff A.S."/>
            <person name="Mendes T.D."/>
            <person name="Vilela E.S.D."/>
            <person name="Rodrigues D.S."/>
            <person name="Formighieri E.F."/>
            <person name="Melo I.S."/>
            <person name="Favaro L.C.L."/>
        </authorList>
    </citation>
    <scope>NUCLEOTIDE SEQUENCE [LARGE SCALE GENOMIC DNA]</scope>
    <source>
        <strain evidence="2 3">CCMA-1212</strain>
    </source>
</reference>
<dbReference type="GeneID" id="300581618"/>
<keyword evidence="1" id="KW-0472">Membrane</keyword>